<evidence type="ECO:0000313" key="3">
    <source>
        <dbReference type="EMBL" id="KAF9462299.1"/>
    </source>
</evidence>
<evidence type="ECO:0000313" key="4">
    <source>
        <dbReference type="Proteomes" id="UP000807353"/>
    </source>
</evidence>
<dbReference type="SUPFAM" id="SSF55347">
    <property type="entry name" value="Glyceraldehyde-3-phosphate dehydrogenase-like, C-terminal domain"/>
    <property type="match status" value="1"/>
</dbReference>
<dbReference type="AlphaFoldDB" id="A0A9P5Y4X7"/>
<dbReference type="Pfam" id="PF01408">
    <property type="entry name" value="GFO_IDH_MocA"/>
    <property type="match status" value="1"/>
</dbReference>
<dbReference type="PANTHER" id="PTHR43377:SF2">
    <property type="entry name" value="BINDING ROSSMANN FOLD OXIDOREDUCTASE, PUTATIVE (AFU_ORTHOLOGUE AFUA_4G00560)-RELATED"/>
    <property type="match status" value="1"/>
</dbReference>
<gene>
    <name evidence="3" type="ORF">BDZ94DRAFT_1283087</name>
</gene>
<organism evidence="3 4">
    <name type="scientific">Collybia nuda</name>
    <dbReference type="NCBI Taxonomy" id="64659"/>
    <lineage>
        <taxon>Eukaryota</taxon>
        <taxon>Fungi</taxon>
        <taxon>Dikarya</taxon>
        <taxon>Basidiomycota</taxon>
        <taxon>Agaricomycotina</taxon>
        <taxon>Agaricomycetes</taxon>
        <taxon>Agaricomycetidae</taxon>
        <taxon>Agaricales</taxon>
        <taxon>Tricholomatineae</taxon>
        <taxon>Clitocybaceae</taxon>
        <taxon>Collybia</taxon>
    </lineage>
</organism>
<keyword evidence="4" id="KW-1185">Reference proteome</keyword>
<dbReference type="InterPro" id="IPR036291">
    <property type="entry name" value="NAD(P)-bd_dom_sf"/>
</dbReference>
<dbReference type="InterPro" id="IPR000683">
    <property type="entry name" value="Gfo/Idh/MocA-like_OxRdtase_N"/>
</dbReference>
<proteinExistence type="predicted"/>
<feature type="domain" description="Gfo/Idh/MocA-like oxidoreductase N-terminal" evidence="1">
    <location>
        <begin position="13"/>
        <end position="138"/>
    </location>
</feature>
<dbReference type="Proteomes" id="UP000807353">
    <property type="component" value="Unassembled WGS sequence"/>
</dbReference>
<dbReference type="InterPro" id="IPR051450">
    <property type="entry name" value="Gfo/Idh/MocA_Oxidoreductases"/>
</dbReference>
<dbReference type="EMBL" id="MU150273">
    <property type="protein sequence ID" value="KAF9462299.1"/>
    <property type="molecule type" value="Genomic_DNA"/>
</dbReference>
<dbReference type="OrthoDB" id="408743at2759"/>
<protein>
    <submittedName>
        <fullName evidence="3">NAD(P)-binding protein</fullName>
    </submittedName>
</protein>
<evidence type="ECO:0000259" key="2">
    <source>
        <dbReference type="Pfam" id="PF02894"/>
    </source>
</evidence>
<name>A0A9P5Y4X7_9AGAR</name>
<sequence>MSTSSVAKTMGGRVALVGTGSRAAMFIRGIIARPTSSVVALCEPNSIRAAYYNELLVSLGAPSVPVYKPADFKKMLKDENVEILVVTCVDALHDLYIIPALEAGVRVLTEKPMTTDVEKCRRILETVQRTGRHLTVTFNYRYNPVHELVKRTISQGKIGEGELMIVSILSVHFEWLLDTVHGADYFRRWHRQKNNSGGLMVHKSGHHFDLVNWWIDAEPETVAGFGKLAFYGEEAGKKHGWAKNYERARGNEEARKDPFAINLEADPTLKRIYADAEEEDGYHRDQNVFAPGIGIEDDMSVMVRYNTGATLTYHLTAYSPWEGYRVMFNGSQGRLELEVVESQYRLPSNEEGMDGLIHGNQSLPNAGGATVTLHRLWQKPEKLPVKVDHAAHGGGDTRMLSVLFGPIPGEVADTGDASKQGANERDGAMALAVGLLANESFKTGKFVDFKSLNLSL</sequence>
<dbReference type="Gene3D" id="3.30.360.10">
    <property type="entry name" value="Dihydrodipicolinate Reductase, domain 2"/>
    <property type="match status" value="1"/>
</dbReference>
<dbReference type="PANTHER" id="PTHR43377">
    <property type="entry name" value="BILIVERDIN REDUCTASE A"/>
    <property type="match status" value="1"/>
</dbReference>
<reference evidence="3" key="1">
    <citation type="submission" date="2020-11" db="EMBL/GenBank/DDBJ databases">
        <authorList>
            <consortium name="DOE Joint Genome Institute"/>
            <person name="Ahrendt S."/>
            <person name="Riley R."/>
            <person name="Andreopoulos W."/>
            <person name="Labutti K."/>
            <person name="Pangilinan J."/>
            <person name="Ruiz-Duenas F.J."/>
            <person name="Barrasa J.M."/>
            <person name="Sanchez-Garcia M."/>
            <person name="Camarero S."/>
            <person name="Miyauchi S."/>
            <person name="Serrano A."/>
            <person name="Linde D."/>
            <person name="Babiker R."/>
            <person name="Drula E."/>
            <person name="Ayuso-Fernandez I."/>
            <person name="Pacheco R."/>
            <person name="Padilla G."/>
            <person name="Ferreira P."/>
            <person name="Barriuso J."/>
            <person name="Kellner H."/>
            <person name="Castanera R."/>
            <person name="Alfaro M."/>
            <person name="Ramirez L."/>
            <person name="Pisabarro A.G."/>
            <person name="Kuo A."/>
            <person name="Tritt A."/>
            <person name="Lipzen A."/>
            <person name="He G."/>
            <person name="Yan M."/>
            <person name="Ng V."/>
            <person name="Cullen D."/>
            <person name="Martin F."/>
            <person name="Rosso M.-N."/>
            <person name="Henrissat B."/>
            <person name="Hibbett D."/>
            <person name="Martinez A.T."/>
            <person name="Grigoriev I.V."/>
        </authorList>
    </citation>
    <scope>NUCLEOTIDE SEQUENCE</scope>
    <source>
        <strain evidence="3">CBS 247.69</strain>
    </source>
</reference>
<dbReference type="GO" id="GO:0000166">
    <property type="term" value="F:nucleotide binding"/>
    <property type="evidence" value="ECO:0007669"/>
    <property type="project" value="InterPro"/>
</dbReference>
<comment type="caution">
    <text evidence="3">The sequence shown here is derived from an EMBL/GenBank/DDBJ whole genome shotgun (WGS) entry which is preliminary data.</text>
</comment>
<dbReference type="InterPro" id="IPR004104">
    <property type="entry name" value="Gfo/Idh/MocA-like_OxRdtase_C"/>
</dbReference>
<evidence type="ECO:0000259" key="1">
    <source>
        <dbReference type="Pfam" id="PF01408"/>
    </source>
</evidence>
<dbReference type="SUPFAM" id="SSF51735">
    <property type="entry name" value="NAD(P)-binding Rossmann-fold domains"/>
    <property type="match status" value="1"/>
</dbReference>
<dbReference type="Pfam" id="PF02894">
    <property type="entry name" value="GFO_IDH_MocA_C"/>
    <property type="match status" value="1"/>
</dbReference>
<accession>A0A9P5Y4X7</accession>
<dbReference type="Gene3D" id="3.40.50.720">
    <property type="entry name" value="NAD(P)-binding Rossmann-like Domain"/>
    <property type="match status" value="1"/>
</dbReference>
<feature type="domain" description="Gfo/Idh/MocA-like oxidoreductase C-terminal" evidence="2">
    <location>
        <begin position="150"/>
        <end position="342"/>
    </location>
</feature>